<keyword evidence="3" id="KW-1185">Reference proteome</keyword>
<feature type="domain" description="Glycosyltransferase 2-like" evidence="1">
    <location>
        <begin position="6"/>
        <end position="169"/>
    </location>
</feature>
<evidence type="ECO:0000313" key="2">
    <source>
        <dbReference type="EMBL" id="NKI91482.1"/>
    </source>
</evidence>
<comment type="caution">
    <text evidence="2">The sequence shown here is derived from an EMBL/GenBank/DDBJ whole genome shotgun (WGS) entry which is preliminary data.</text>
</comment>
<dbReference type="EMBL" id="JAAVTK010000017">
    <property type="protein sequence ID" value="NKI91482.1"/>
    <property type="molecule type" value="Genomic_DNA"/>
</dbReference>
<gene>
    <name evidence="2" type="ORF">HBN54_004101</name>
</gene>
<dbReference type="InterPro" id="IPR050834">
    <property type="entry name" value="Glycosyltransf_2"/>
</dbReference>
<dbReference type="CDD" id="cd00761">
    <property type="entry name" value="Glyco_tranf_GTA_type"/>
    <property type="match status" value="1"/>
</dbReference>
<dbReference type="InterPro" id="IPR001173">
    <property type="entry name" value="Glyco_trans_2-like"/>
</dbReference>
<dbReference type="RefSeq" id="WP_168675046.1">
    <property type="nucleotide sequence ID" value="NZ_JAAVTK010000017.1"/>
</dbReference>
<dbReference type="PANTHER" id="PTHR43685:SF2">
    <property type="entry name" value="GLYCOSYLTRANSFERASE 2-LIKE DOMAIN-CONTAINING PROTEIN"/>
    <property type="match status" value="1"/>
</dbReference>
<dbReference type="Gene3D" id="3.90.550.10">
    <property type="entry name" value="Spore Coat Polysaccharide Biosynthesis Protein SpsA, Chain A"/>
    <property type="match status" value="1"/>
</dbReference>
<accession>A0ABX1HMK9</accession>
<proteinExistence type="predicted"/>
<evidence type="ECO:0000313" key="3">
    <source>
        <dbReference type="Proteomes" id="UP000717634"/>
    </source>
</evidence>
<dbReference type="Pfam" id="PF00535">
    <property type="entry name" value="Glycos_transf_2"/>
    <property type="match status" value="1"/>
</dbReference>
<sequence>MNGITLLICTYNGALRLSETLRHLATQQVPAGLGWEVLLVSNASTDDTLAAAEQIWAELGQPVPLRTLEEPKPGKENALIRGFDEAKYENICIVDDDNWLYPDYVGLVAEIMSEHPQIGILGALAEGAFEVPPPAWFERFQAVYAVGAQAAQAGPLTGQGGYLYGAGSVVRRSGWRHLRANGFKFSTSTKRGKIIVSGEDVELGDALRIAGYQLWYDPRLRLRHFMYKERLTWEYLRRIGRGTASSGLTSLVYYFLHREPQLDLPTFRTRYLRWLAWMGKEVLSRPGELLTYRLHGHDENYPDTFETLRRGYRLRMGLTRRADAERIFLQVKELQQRLQVNPAPITSII</sequence>
<organism evidence="2 3">
    <name type="scientific">Hymenobacter artigasi</name>
    <dbReference type="NCBI Taxonomy" id="2719616"/>
    <lineage>
        <taxon>Bacteria</taxon>
        <taxon>Pseudomonadati</taxon>
        <taxon>Bacteroidota</taxon>
        <taxon>Cytophagia</taxon>
        <taxon>Cytophagales</taxon>
        <taxon>Hymenobacteraceae</taxon>
        <taxon>Hymenobacter</taxon>
    </lineage>
</organism>
<reference evidence="2 3" key="1">
    <citation type="submission" date="2020-03" db="EMBL/GenBank/DDBJ databases">
        <title>Genomic Encyclopedia of Type Strains, Phase IV (KMG-V): Genome sequencing to study the core and pangenomes of soil and plant-associated prokaryotes.</title>
        <authorList>
            <person name="Whitman W."/>
        </authorList>
    </citation>
    <scope>NUCLEOTIDE SEQUENCE [LARGE SCALE GENOMIC DNA]</scope>
    <source>
        <strain evidence="2 3">1B</strain>
    </source>
</reference>
<dbReference type="SUPFAM" id="SSF53448">
    <property type="entry name" value="Nucleotide-diphospho-sugar transferases"/>
    <property type="match status" value="1"/>
</dbReference>
<protein>
    <submittedName>
        <fullName evidence="2">Glycosyltransferase involved in cell wall biosynthesis</fullName>
    </submittedName>
</protein>
<evidence type="ECO:0000259" key="1">
    <source>
        <dbReference type="Pfam" id="PF00535"/>
    </source>
</evidence>
<name>A0ABX1HMK9_9BACT</name>
<dbReference type="PANTHER" id="PTHR43685">
    <property type="entry name" value="GLYCOSYLTRANSFERASE"/>
    <property type="match status" value="1"/>
</dbReference>
<dbReference type="Proteomes" id="UP000717634">
    <property type="component" value="Unassembled WGS sequence"/>
</dbReference>
<dbReference type="InterPro" id="IPR029044">
    <property type="entry name" value="Nucleotide-diphossugar_trans"/>
</dbReference>